<dbReference type="PANTHER" id="PTHR10509:SF14">
    <property type="entry name" value="CAFFEOYL-COA O-METHYLTRANSFERASE 3-RELATED"/>
    <property type="match status" value="1"/>
</dbReference>
<dbReference type="InterPro" id="IPR029063">
    <property type="entry name" value="SAM-dependent_MTases_sf"/>
</dbReference>
<feature type="compositionally biased region" description="Polar residues" evidence="5">
    <location>
        <begin position="39"/>
        <end position="52"/>
    </location>
</feature>
<sequence length="299" mass="32909">MRSPLSPRAISGLHYTVRQTFLISRRGISTSRNMSYALTSDGSVKHTPTNRPTLPPDTVGAANGPSAAAVDAYLTSKLAPKGQWADDPILEECRRRAAEADMPEIEVSPMQGQFLAVLALGLKATKILEIGTLWGYSTYFLARTLPAHGQIDTLELSPVHAKVANENFLALDLYPFPKVHVGPALESLQKLDIPGTEEGLPAHERGYDLVFIDADKERMYEYFQEALRLTRKGGIIMCDNAVRGGRIALEENDNPSIDVTGLRKLYDWVEQDQGKTVLMSGIQTVGHKFWDGFAIATKL</sequence>
<evidence type="ECO:0000256" key="5">
    <source>
        <dbReference type="SAM" id="MobiDB-lite"/>
    </source>
</evidence>
<dbReference type="SUPFAM" id="SSF53335">
    <property type="entry name" value="S-adenosyl-L-methionine-dependent methyltransferases"/>
    <property type="match status" value="1"/>
</dbReference>
<evidence type="ECO:0000313" key="7">
    <source>
        <dbReference type="Proteomes" id="UP000193986"/>
    </source>
</evidence>
<evidence type="ECO:0000256" key="2">
    <source>
        <dbReference type="ARBA" id="ARBA00022679"/>
    </source>
</evidence>
<dbReference type="GO" id="GO:0008171">
    <property type="term" value="F:O-methyltransferase activity"/>
    <property type="evidence" value="ECO:0007669"/>
    <property type="project" value="InterPro"/>
</dbReference>
<keyword evidence="2 6" id="KW-0808">Transferase</keyword>
<gene>
    <name evidence="6" type="ORF">BCR39DRAFT_512383</name>
</gene>
<dbReference type="PROSITE" id="PS51682">
    <property type="entry name" value="SAM_OMT_I"/>
    <property type="match status" value="1"/>
</dbReference>
<evidence type="ECO:0000256" key="4">
    <source>
        <dbReference type="ARBA" id="ARBA00023453"/>
    </source>
</evidence>
<dbReference type="AlphaFoldDB" id="A0A1Y2BMJ8"/>
<reference evidence="6 7" key="1">
    <citation type="submission" date="2016-07" db="EMBL/GenBank/DDBJ databases">
        <title>Pervasive Adenine N6-methylation of Active Genes in Fungi.</title>
        <authorList>
            <consortium name="DOE Joint Genome Institute"/>
            <person name="Mondo S.J."/>
            <person name="Dannebaum R.O."/>
            <person name="Kuo R.C."/>
            <person name="Labutti K."/>
            <person name="Haridas S."/>
            <person name="Kuo A."/>
            <person name="Salamov A."/>
            <person name="Ahrendt S.R."/>
            <person name="Lipzen A."/>
            <person name="Sullivan W."/>
            <person name="Andreopoulos W.B."/>
            <person name="Clum A."/>
            <person name="Lindquist E."/>
            <person name="Daum C."/>
            <person name="Ramamoorthy G.K."/>
            <person name="Gryganskyi A."/>
            <person name="Culley D."/>
            <person name="Magnuson J.K."/>
            <person name="James T.Y."/>
            <person name="O'Malley M.A."/>
            <person name="Stajich J.E."/>
            <person name="Spatafora J.W."/>
            <person name="Visel A."/>
            <person name="Grigoriev I.V."/>
        </authorList>
    </citation>
    <scope>NUCLEOTIDE SEQUENCE [LARGE SCALE GENOMIC DNA]</scope>
    <source>
        <strain evidence="6 7">68-887.2</strain>
    </source>
</reference>
<dbReference type="PANTHER" id="PTHR10509">
    <property type="entry name" value="O-METHYLTRANSFERASE-RELATED"/>
    <property type="match status" value="1"/>
</dbReference>
<dbReference type="Pfam" id="PF01596">
    <property type="entry name" value="Methyltransf_3"/>
    <property type="match status" value="1"/>
</dbReference>
<comment type="similarity">
    <text evidence="4">Belongs to the class I-like SAM-binding methyltransferase superfamily. Cation-dependent O-methyltransferase family.</text>
</comment>
<dbReference type="InterPro" id="IPR002935">
    <property type="entry name" value="SAM_O-MeTrfase"/>
</dbReference>
<dbReference type="InParanoid" id="A0A1Y2BMJ8"/>
<dbReference type="OrthoDB" id="10251242at2759"/>
<keyword evidence="3" id="KW-0949">S-adenosyl-L-methionine</keyword>
<protein>
    <submittedName>
        <fullName evidence="6">S-adenosyl-L-methionine-dependent methyltransferase</fullName>
    </submittedName>
</protein>
<evidence type="ECO:0000256" key="1">
    <source>
        <dbReference type="ARBA" id="ARBA00022603"/>
    </source>
</evidence>
<dbReference type="GO" id="GO:0032259">
    <property type="term" value="P:methylation"/>
    <property type="evidence" value="ECO:0007669"/>
    <property type="project" value="UniProtKB-KW"/>
</dbReference>
<dbReference type="GO" id="GO:0008757">
    <property type="term" value="F:S-adenosylmethionine-dependent methyltransferase activity"/>
    <property type="evidence" value="ECO:0007669"/>
    <property type="project" value="TreeGrafter"/>
</dbReference>
<dbReference type="CDD" id="cd02440">
    <property type="entry name" value="AdoMet_MTases"/>
    <property type="match status" value="1"/>
</dbReference>
<evidence type="ECO:0000256" key="3">
    <source>
        <dbReference type="ARBA" id="ARBA00022691"/>
    </source>
</evidence>
<dbReference type="Gene3D" id="3.40.50.150">
    <property type="entry name" value="Vaccinia Virus protein VP39"/>
    <property type="match status" value="1"/>
</dbReference>
<dbReference type="InterPro" id="IPR050362">
    <property type="entry name" value="Cation-dep_OMT"/>
</dbReference>
<dbReference type="EMBL" id="MCFC01000001">
    <property type="protein sequence ID" value="ORY35817.1"/>
    <property type="molecule type" value="Genomic_DNA"/>
</dbReference>
<keyword evidence="7" id="KW-1185">Reference proteome</keyword>
<dbReference type="STRING" id="71784.A0A1Y2BMJ8"/>
<organism evidence="6 7">
    <name type="scientific">Naematelia encephala</name>
    <dbReference type="NCBI Taxonomy" id="71784"/>
    <lineage>
        <taxon>Eukaryota</taxon>
        <taxon>Fungi</taxon>
        <taxon>Dikarya</taxon>
        <taxon>Basidiomycota</taxon>
        <taxon>Agaricomycotina</taxon>
        <taxon>Tremellomycetes</taxon>
        <taxon>Tremellales</taxon>
        <taxon>Naemateliaceae</taxon>
        <taxon>Naematelia</taxon>
    </lineage>
</organism>
<dbReference type="Proteomes" id="UP000193986">
    <property type="component" value="Unassembled WGS sequence"/>
</dbReference>
<keyword evidence="1 6" id="KW-0489">Methyltransferase</keyword>
<comment type="caution">
    <text evidence="6">The sequence shown here is derived from an EMBL/GenBank/DDBJ whole genome shotgun (WGS) entry which is preliminary data.</text>
</comment>
<feature type="region of interest" description="Disordered" evidence="5">
    <location>
        <begin position="39"/>
        <end position="58"/>
    </location>
</feature>
<evidence type="ECO:0000313" key="6">
    <source>
        <dbReference type="EMBL" id="ORY35817.1"/>
    </source>
</evidence>
<accession>A0A1Y2BMJ8</accession>
<name>A0A1Y2BMJ8_9TREE</name>
<proteinExistence type="inferred from homology"/>